<dbReference type="HOGENOM" id="CLU_028923_2_1_1"/>
<dbReference type="OrthoDB" id="546893at2759"/>
<evidence type="ECO:0008006" key="8">
    <source>
        <dbReference type="Google" id="ProtNLM"/>
    </source>
</evidence>
<dbReference type="InterPro" id="IPR036259">
    <property type="entry name" value="MFS_trans_sf"/>
</dbReference>
<keyword evidence="2 4" id="KW-1133">Transmembrane helix</keyword>
<proteinExistence type="predicted"/>
<reference evidence="6" key="3">
    <citation type="submission" date="2015-06" db="UniProtKB">
        <authorList>
            <consortium name="EnsemblMetazoa"/>
        </authorList>
    </citation>
    <scope>IDENTIFICATION</scope>
</reference>
<evidence type="ECO:0000256" key="1">
    <source>
        <dbReference type="ARBA" id="ARBA00022692"/>
    </source>
</evidence>
<feature type="transmembrane region" description="Helical" evidence="4">
    <location>
        <begin position="227"/>
        <end position="254"/>
    </location>
</feature>
<dbReference type="SUPFAM" id="SSF103473">
    <property type="entry name" value="MFS general substrate transporter"/>
    <property type="match status" value="1"/>
</dbReference>
<keyword evidence="7" id="KW-1185">Reference proteome</keyword>
<dbReference type="EnsemblMetazoa" id="CapteT82130">
    <property type="protein sequence ID" value="CapteP82130"/>
    <property type="gene ID" value="CapteG82130"/>
</dbReference>
<feature type="transmembrane region" description="Helical" evidence="4">
    <location>
        <begin position="354"/>
        <end position="375"/>
    </location>
</feature>
<dbReference type="GO" id="GO:0022857">
    <property type="term" value="F:transmembrane transporter activity"/>
    <property type="evidence" value="ECO:0007669"/>
    <property type="project" value="InterPro"/>
</dbReference>
<evidence type="ECO:0000256" key="3">
    <source>
        <dbReference type="ARBA" id="ARBA00023136"/>
    </source>
</evidence>
<feature type="transmembrane region" description="Helical" evidence="4">
    <location>
        <begin position="29"/>
        <end position="47"/>
    </location>
</feature>
<evidence type="ECO:0000313" key="5">
    <source>
        <dbReference type="EMBL" id="ELU06808.1"/>
    </source>
</evidence>
<evidence type="ECO:0000256" key="4">
    <source>
        <dbReference type="SAM" id="Phobius"/>
    </source>
</evidence>
<dbReference type="Pfam" id="PF07690">
    <property type="entry name" value="MFS_1"/>
    <property type="match status" value="1"/>
</dbReference>
<reference evidence="7" key="1">
    <citation type="submission" date="2012-12" db="EMBL/GenBank/DDBJ databases">
        <authorList>
            <person name="Hellsten U."/>
            <person name="Grimwood J."/>
            <person name="Chapman J.A."/>
            <person name="Shapiro H."/>
            <person name="Aerts A."/>
            <person name="Otillar R.P."/>
            <person name="Terry A.Y."/>
            <person name="Boore J.L."/>
            <person name="Simakov O."/>
            <person name="Marletaz F."/>
            <person name="Cho S.-J."/>
            <person name="Edsinger-Gonzales E."/>
            <person name="Havlak P."/>
            <person name="Kuo D.-H."/>
            <person name="Larsson T."/>
            <person name="Lv J."/>
            <person name="Arendt D."/>
            <person name="Savage R."/>
            <person name="Osoegawa K."/>
            <person name="de Jong P."/>
            <person name="Lindberg D.R."/>
            <person name="Seaver E.C."/>
            <person name="Weisblat D.A."/>
            <person name="Putnam N.H."/>
            <person name="Grigoriev I.V."/>
            <person name="Rokhsar D.S."/>
        </authorList>
    </citation>
    <scope>NUCLEOTIDE SEQUENCE</scope>
    <source>
        <strain evidence="7">I ESC-2004</strain>
    </source>
</reference>
<evidence type="ECO:0000313" key="6">
    <source>
        <dbReference type="EnsemblMetazoa" id="CapteP82130"/>
    </source>
</evidence>
<accession>R7UL19</accession>
<name>R7UL19_CAPTE</name>
<keyword evidence="3 4" id="KW-0472">Membrane</keyword>
<dbReference type="Proteomes" id="UP000014760">
    <property type="component" value="Unassembled WGS sequence"/>
</dbReference>
<evidence type="ECO:0000256" key="2">
    <source>
        <dbReference type="ARBA" id="ARBA00022989"/>
    </source>
</evidence>
<dbReference type="EMBL" id="KB300390">
    <property type="protein sequence ID" value="ELU06808.1"/>
    <property type="molecule type" value="Genomic_DNA"/>
</dbReference>
<feature type="transmembrane region" description="Helical" evidence="4">
    <location>
        <begin position="78"/>
        <end position="105"/>
    </location>
</feature>
<evidence type="ECO:0000313" key="7">
    <source>
        <dbReference type="Proteomes" id="UP000014760"/>
    </source>
</evidence>
<gene>
    <name evidence="5" type="ORF">CAPTEDRAFT_82130</name>
</gene>
<organism evidence="5">
    <name type="scientific">Capitella teleta</name>
    <name type="common">Polychaete worm</name>
    <dbReference type="NCBI Taxonomy" id="283909"/>
    <lineage>
        <taxon>Eukaryota</taxon>
        <taxon>Metazoa</taxon>
        <taxon>Spiralia</taxon>
        <taxon>Lophotrochozoa</taxon>
        <taxon>Annelida</taxon>
        <taxon>Polychaeta</taxon>
        <taxon>Sedentaria</taxon>
        <taxon>Scolecida</taxon>
        <taxon>Capitellidae</taxon>
        <taxon>Capitella</taxon>
    </lineage>
</organism>
<keyword evidence="1 4" id="KW-0812">Transmembrane</keyword>
<reference evidence="5 7" key="2">
    <citation type="journal article" date="2013" name="Nature">
        <title>Insights into bilaterian evolution from three spiralian genomes.</title>
        <authorList>
            <person name="Simakov O."/>
            <person name="Marletaz F."/>
            <person name="Cho S.J."/>
            <person name="Edsinger-Gonzales E."/>
            <person name="Havlak P."/>
            <person name="Hellsten U."/>
            <person name="Kuo D.H."/>
            <person name="Larsson T."/>
            <person name="Lv J."/>
            <person name="Arendt D."/>
            <person name="Savage R."/>
            <person name="Osoegawa K."/>
            <person name="de Jong P."/>
            <person name="Grimwood J."/>
            <person name="Chapman J.A."/>
            <person name="Shapiro H."/>
            <person name="Aerts A."/>
            <person name="Otillar R.P."/>
            <person name="Terry A.Y."/>
            <person name="Boore J.L."/>
            <person name="Grigoriev I.V."/>
            <person name="Lindberg D.R."/>
            <person name="Seaver E.C."/>
            <person name="Weisblat D.A."/>
            <person name="Putnam N.H."/>
            <person name="Rokhsar D.S."/>
        </authorList>
    </citation>
    <scope>NUCLEOTIDE SEQUENCE</scope>
    <source>
        <strain evidence="5 7">I ESC-2004</strain>
    </source>
</reference>
<dbReference type="Gene3D" id="1.20.1250.20">
    <property type="entry name" value="MFS general substrate transporter like domains"/>
    <property type="match status" value="2"/>
</dbReference>
<sequence>GLCIAIPGPTLLDLQEQTNTDTEQISRLFTGRSVGYLFGSLMGGFLFDRVNQTCLLSLSLLLTAIGTAAAPWCTNFLFLVGILAFQGISMGFLDTGGNVLCLYIWGRGSGPYMQAMHFVFGLGAFVAPLLAEPFLSRTNSTNITDSTLDMIRFKFKQVARTVTSVFSSFTKVQFAYLVIAAFVLMVSLMFMLHCCCCGRCSCVAVKYHDSGVNYKIKKESPGFRVQILILLFVFYFFYVGMEVTYGGLVMSFAVNYLGWSKSSGTLVNSVFWGSFAAGRLLAIPLSKCLTPAVMIVADLVLTIFALAGLVIMLNTNHIMLWFCTATLGIGLASIFPTGITWAERYMQVTGKSTAVFVVGSALGEMLLPLVTGFLFQNKGPMWLMYLMMGCAFLSMIVYIIMQNLAS</sequence>
<feature type="transmembrane region" description="Helical" evidence="4">
    <location>
        <begin position="318"/>
        <end position="342"/>
    </location>
</feature>
<dbReference type="InterPro" id="IPR011701">
    <property type="entry name" value="MFS"/>
</dbReference>
<feature type="transmembrane region" description="Helical" evidence="4">
    <location>
        <begin position="54"/>
        <end position="72"/>
    </location>
</feature>
<feature type="transmembrane region" description="Helical" evidence="4">
    <location>
        <begin position="174"/>
        <end position="192"/>
    </location>
</feature>
<dbReference type="PANTHER" id="PTHR23121">
    <property type="entry name" value="SODIUM-DEPENDENT GLUCOSE TRANSPORTER 1"/>
    <property type="match status" value="1"/>
</dbReference>
<dbReference type="FunFam" id="1.20.1250.20:FF:000508">
    <property type="entry name" value="Sodium-dependent glucose transporter 1"/>
    <property type="match status" value="1"/>
</dbReference>
<dbReference type="OMA" id="MYERVPF"/>
<feature type="non-terminal residue" evidence="5">
    <location>
        <position position="406"/>
    </location>
</feature>
<feature type="transmembrane region" description="Helical" evidence="4">
    <location>
        <begin position="381"/>
        <end position="401"/>
    </location>
</feature>
<feature type="transmembrane region" description="Helical" evidence="4">
    <location>
        <begin position="292"/>
        <end position="312"/>
    </location>
</feature>
<feature type="transmembrane region" description="Helical" evidence="4">
    <location>
        <begin position="112"/>
        <end position="131"/>
    </location>
</feature>
<dbReference type="AlphaFoldDB" id="R7UL19"/>
<dbReference type="PANTHER" id="PTHR23121:SF9">
    <property type="entry name" value="SODIUM-DEPENDENT GLUCOSE TRANSPORTER 1"/>
    <property type="match status" value="1"/>
</dbReference>
<protein>
    <recommendedName>
        <fullName evidence="8">Major facilitator superfamily (MFS) profile domain-containing protein</fullName>
    </recommendedName>
</protein>
<dbReference type="EMBL" id="AMQN01007307">
    <property type="status" value="NOT_ANNOTATED_CDS"/>
    <property type="molecule type" value="Genomic_DNA"/>
</dbReference>
<feature type="non-terminal residue" evidence="5">
    <location>
        <position position="1"/>
    </location>
</feature>